<dbReference type="KEGG" id="fas:105264595"/>
<dbReference type="GO" id="GO:0005758">
    <property type="term" value="C:mitochondrial intermembrane space"/>
    <property type="evidence" value="ECO:0007669"/>
    <property type="project" value="InterPro"/>
</dbReference>
<dbReference type="RefSeq" id="XP_011299880.1">
    <property type="nucleotide sequence ID" value="XM_011301578.1"/>
</dbReference>
<dbReference type="OrthoDB" id="5586401at2759"/>
<gene>
    <name evidence="2" type="primary">LOC105264595</name>
</gene>
<name>A0A9R1SZC4_9HYME</name>
<evidence type="ECO:0000313" key="1">
    <source>
        <dbReference type="Proteomes" id="UP000694866"/>
    </source>
</evidence>
<protein>
    <submittedName>
        <fullName evidence="2">Cytochrome c oxidase assembly factor 4 homolog, mitochondrial</fullName>
    </submittedName>
</protein>
<organism evidence="1 2">
    <name type="scientific">Fopius arisanus</name>
    <dbReference type="NCBI Taxonomy" id="64838"/>
    <lineage>
        <taxon>Eukaryota</taxon>
        <taxon>Metazoa</taxon>
        <taxon>Ecdysozoa</taxon>
        <taxon>Arthropoda</taxon>
        <taxon>Hexapoda</taxon>
        <taxon>Insecta</taxon>
        <taxon>Pterygota</taxon>
        <taxon>Neoptera</taxon>
        <taxon>Endopterygota</taxon>
        <taxon>Hymenoptera</taxon>
        <taxon>Apocrita</taxon>
        <taxon>Ichneumonoidea</taxon>
        <taxon>Braconidae</taxon>
        <taxon>Opiinae</taxon>
        <taxon>Fopius</taxon>
    </lineage>
</organism>
<dbReference type="AlphaFoldDB" id="A0A9R1SZC4"/>
<dbReference type="InterPro" id="IPR039870">
    <property type="entry name" value="Coa4-like"/>
</dbReference>
<evidence type="ECO:0000313" key="2">
    <source>
        <dbReference type="RefSeq" id="XP_011299880.1"/>
    </source>
</evidence>
<keyword evidence="1" id="KW-1185">Reference proteome</keyword>
<dbReference type="GO" id="GO:0033617">
    <property type="term" value="P:mitochondrial respiratory chain complex IV assembly"/>
    <property type="evidence" value="ECO:0007669"/>
    <property type="project" value="InterPro"/>
</dbReference>
<reference evidence="2" key="1">
    <citation type="submission" date="2025-08" db="UniProtKB">
        <authorList>
            <consortium name="RefSeq"/>
        </authorList>
    </citation>
    <scope>IDENTIFICATION</scope>
    <source>
        <strain evidence="2">USDA-PBARC FA_bdor</strain>
        <tissue evidence="2">Whole organism</tissue>
    </source>
</reference>
<accession>A0A9R1SZC4</accession>
<dbReference type="PANTHER" id="PTHR13639:SF2">
    <property type="entry name" value="CYTOCHROME C OXIDASE ASSEMBLY FACTOR 4 HOMOLOG, MITOCHONDRIAL"/>
    <property type="match status" value="1"/>
</dbReference>
<proteinExistence type="predicted"/>
<dbReference type="GeneID" id="105264595"/>
<dbReference type="PANTHER" id="PTHR13639">
    <property type="entry name" value="CYTOCHROME C OXIDASE ASSEMBLY FACTOR 4 HOMOLOG, MITOCHONDRIAL"/>
    <property type="match status" value="1"/>
</dbReference>
<dbReference type="Proteomes" id="UP000694866">
    <property type="component" value="Unplaced"/>
</dbReference>
<sequence>MTNSKDVEAEEDIDPVERMLKKTGCIELHYEVQDCIAETQDWRKCQDQVQKFKVCMGEYQKKQAAGHK</sequence>